<dbReference type="GO" id="GO:0005829">
    <property type="term" value="C:cytosol"/>
    <property type="evidence" value="ECO:0007669"/>
    <property type="project" value="TreeGrafter"/>
</dbReference>
<dbReference type="GO" id="GO:1902388">
    <property type="term" value="F:ceramide 1-phosphate transfer activity"/>
    <property type="evidence" value="ECO:0007669"/>
    <property type="project" value="TreeGrafter"/>
</dbReference>
<dbReference type="EMBL" id="KN880497">
    <property type="protein sequence ID" value="KIY68700.1"/>
    <property type="molecule type" value="Genomic_DNA"/>
</dbReference>
<feature type="domain" description="Glycolipid transfer protein" evidence="2">
    <location>
        <begin position="24"/>
        <end position="156"/>
    </location>
</feature>
<evidence type="ECO:0000313" key="4">
    <source>
        <dbReference type="Proteomes" id="UP000054007"/>
    </source>
</evidence>
<dbReference type="AlphaFoldDB" id="A0A0D7BEV3"/>
<dbReference type="FunFam" id="1.10.3520.10:FF:000001">
    <property type="entry name" value="Pleckstrin domain-containing family A member 8"/>
    <property type="match status" value="1"/>
</dbReference>
<evidence type="ECO:0000256" key="1">
    <source>
        <dbReference type="ARBA" id="ARBA00022448"/>
    </source>
</evidence>
<proteinExistence type="predicted"/>
<dbReference type="OrthoDB" id="205255at2759"/>
<dbReference type="InterPro" id="IPR036497">
    <property type="entry name" value="GLTP_sf"/>
</dbReference>
<dbReference type="InterPro" id="IPR014830">
    <property type="entry name" value="Glycolipid_transfer_prot_dom"/>
</dbReference>
<evidence type="ECO:0000313" key="3">
    <source>
        <dbReference type="EMBL" id="KIY68700.1"/>
    </source>
</evidence>
<dbReference type="STRING" id="1314674.A0A0D7BEV3"/>
<evidence type="ECO:0000259" key="2">
    <source>
        <dbReference type="Pfam" id="PF08718"/>
    </source>
</evidence>
<name>A0A0D7BEV3_9AGAR</name>
<protein>
    <submittedName>
        <fullName evidence="3">Glycolipid transfer protein</fullName>
    </submittedName>
</protein>
<dbReference type="GO" id="GO:1902387">
    <property type="term" value="F:ceramide 1-phosphate binding"/>
    <property type="evidence" value="ECO:0007669"/>
    <property type="project" value="TreeGrafter"/>
</dbReference>
<dbReference type="Proteomes" id="UP000054007">
    <property type="component" value="Unassembled WGS sequence"/>
</dbReference>
<dbReference type="GO" id="GO:0016020">
    <property type="term" value="C:membrane"/>
    <property type="evidence" value="ECO:0007669"/>
    <property type="project" value="TreeGrafter"/>
</dbReference>
<dbReference type="SUPFAM" id="SSF110004">
    <property type="entry name" value="Glycolipid transfer protein, GLTP"/>
    <property type="match status" value="1"/>
</dbReference>
<accession>A0A0D7BEV3</accession>
<sequence length="194" mass="21824">MEKPYFETVKSFADVPVDIDGDGILTADFLEASDGLVGMFDLLGSAIFGFVQMDLKNNIRDVRAHYQSSTDRHNTVQAMVPGWQGKGALVRLVRGLSFTCVALQNAQNDRTKELHYCFKGSYDTVLRHHHSFMIRSVVYVALRAVPYRKDFYDKIAQGAPHDKLDADLRLWLDGLDTIVTRLSRFLKDGGHGTV</sequence>
<dbReference type="Pfam" id="PF08718">
    <property type="entry name" value="GLTP"/>
    <property type="match status" value="1"/>
</dbReference>
<organism evidence="3 4">
    <name type="scientific">Cylindrobasidium torrendii FP15055 ss-10</name>
    <dbReference type="NCBI Taxonomy" id="1314674"/>
    <lineage>
        <taxon>Eukaryota</taxon>
        <taxon>Fungi</taxon>
        <taxon>Dikarya</taxon>
        <taxon>Basidiomycota</taxon>
        <taxon>Agaricomycotina</taxon>
        <taxon>Agaricomycetes</taxon>
        <taxon>Agaricomycetidae</taxon>
        <taxon>Agaricales</taxon>
        <taxon>Marasmiineae</taxon>
        <taxon>Physalacriaceae</taxon>
        <taxon>Cylindrobasidium</taxon>
    </lineage>
</organism>
<dbReference type="PANTHER" id="PTHR10219">
    <property type="entry name" value="GLYCOLIPID TRANSFER PROTEIN-RELATED"/>
    <property type="match status" value="1"/>
</dbReference>
<dbReference type="Gene3D" id="1.10.3520.10">
    <property type="entry name" value="Glycolipid transfer protein"/>
    <property type="match status" value="1"/>
</dbReference>
<dbReference type="PANTHER" id="PTHR10219:SF25">
    <property type="entry name" value="PLECKSTRIN HOMOLOGY DOMAIN-CONTAINING FAMILY A MEMBER 8"/>
    <property type="match status" value="1"/>
</dbReference>
<gene>
    <name evidence="3" type="ORF">CYLTODRAFT_421354</name>
</gene>
<reference evidence="3 4" key="1">
    <citation type="journal article" date="2015" name="Fungal Genet. Biol.">
        <title>Evolution of novel wood decay mechanisms in Agaricales revealed by the genome sequences of Fistulina hepatica and Cylindrobasidium torrendii.</title>
        <authorList>
            <person name="Floudas D."/>
            <person name="Held B.W."/>
            <person name="Riley R."/>
            <person name="Nagy L.G."/>
            <person name="Koehler G."/>
            <person name="Ransdell A.S."/>
            <person name="Younus H."/>
            <person name="Chow J."/>
            <person name="Chiniquy J."/>
            <person name="Lipzen A."/>
            <person name="Tritt A."/>
            <person name="Sun H."/>
            <person name="Haridas S."/>
            <person name="LaButti K."/>
            <person name="Ohm R.A."/>
            <person name="Kues U."/>
            <person name="Blanchette R.A."/>
            <person name="Grigoriev I.V."/>
            <person name="Minto R.E."/>
            <person name="Hibbett D.S."/>
        </authorList>
    </citation>
    <scope>NUCLEOTIDE SEQUENCE [LARGE SCALE GENOMIC DNA]</scope>
    <source>
        <strain evidence="3 4">FP15055 ss-10</strain>
    </source>
</reference>
<keyword evidence="1" id="KW-0813">Transport</keyword>
<keyword evidence="4" id="KW-1185">Reference proteome</keyword>